<dbReference type="InterPro" id="IPR004399">
    <property type="entry name" value="HMP/HMP-P_kinase_dom"/>
</dbReference>
<keyword evidence="4" id="KW-0547">Nucleotide-binding</keyword>
<keyword evidence="3" id="KW-0808">Transferase</keyword>
<feature type="domain" description="Pyridoxamine kinase/Phosphomethylpyrimidine kinase" evidence="7">
    <location>
        <begin position="18"/>
        <end position="265"/>
    </location>
</feature>
<dbReference type="Pfam" id="PF08543">
    <property type="entry name" value="Phos_pyr_kin"/>
    <property type="match status" value="1"/>
</dbReference>
<dbReference type="RefSeq" id="WP_073149474.1">
    <property type="nucleotide sequence ID" value="NZ_FQYY01000004.1"/>
</dbReference>
<evidence type="ECO:0000256" key="3">
    <source>
        <dbReference type="ARBA" id="ARBA00022679"/>
    </source>
</evidence>
<organism evidence="8 9">
    <name type="scientific">Mesonia phycicola</name>
    <dbReference type="NCBI Taxonomy" id="579105"/>
    <lineage>
        <taxon>Bacteria</taxon>
        <taxon>Pseudomonadati</taxon>
        <taxon>Bacteroidota</taxon>
        <taxon>Flavobacteriia</taxon>
        <taxon>Flavobacteriales</taxon>
        <taxon>Flavobacteriaceae</taxon>
        <taxon>Mesonia</taxon>
    </lineage>
</organism>
<dbReference type="NCBIfam" id="TIGR00097">
    <property type="entry name" value="HMP-P_kinase"/>
    <property type="match status" value="1"/>
</dbReference>
<keyword evidence="6" id="KW-0067">ATP-binding</keyword>
<dbReference type="GO" id="GO:0005524">
    <property type="term" value="F:ATP binding"/>
    <property type="evidence" value="ECO:0007669"/>
    <property type="project" value="UniProtKB-KW"/>
</dbReference>
<dbReference type="SUPFAM" id="SSF53613">
    <property type="entry name" value="Ribokinase-like"/>
    <property type="match status" value="1"/>
</dbReference>
<evidence type="ECO:0000256" key="6">
    <source>
        <dbReference type="ARBA" id="ARBA00022840"/>
    </source>
</evidence>
<reference evidence="8 9" key="1">
    <citation type="submission" date="2016-11" db="EMBL/GenBank/DDBJ databases">
        <authorList>
            <person name="Jaros S."/>
            <person name="Januszkiewicz K."/>
            <person name="Wedrychowicz H."/>
        </authorList>
    </citation>
    <scope>NUCLEOTIDE SEQUENCE [LARGE SCALE GENOMIC DNA]</scope>
    <source>
        <strain evidence="8 9">DSM 21425</strain>
    </source>
</reference>
<evidence type="ECO:0000259" key="7">
    <source>
        <dbReference type="Pfam" id="PF08543"/>
    </source>
</evidence>
<dbReference type="GO" id="GO:0005829">
    <property type="term" value="C:cytosol"/>
    <property type="evidence" value="ECO:0007669"/>
    <property type="project" value="TreeGrafter"/>
</dbReference>
<dbReference type="InterPro" id="IPR013749">
    <property type="entry name" value="PM/HMP-P_kinase-1"/>
</dbReference>
<dbReference type="OrthoDB" id="9810880at2"/>
<dbReference type="PANTHER" id="PTHR20858">
    <property type="entry name" value="PHOSPHOMETHYLPYRIMIDINE KINASE"/>
    <property type="match status" value="1"/>
</dbReference>
<protein>
    <recommendedName>
        <fullName evidence="2">hydroxymethylpyrimidine kinase</fullName>
        <ecNumber evidence="2">2.7.1.49</ecNumber>
    </recommendedName>
</protein>
<dbReference type="CDD" id="cd01169">
    <property type="entry name" value="HMPP_kinase"/>
    <property type="match status" value="1"/>
</dbReference>
<evidence type="ECO:0000256" key="4">
    <source>
        <dbReference type="ARBA" id="ARBA00022741"/>
    </source>
</evidence>
<accession>A0A1M6DIQ7</accession>
<dbReference type="GO" id="GO:0008972">
    <property type="term" value="F:phosphomethylpyrimidine kinase activity"/>
    <property type="evidence" value="ECO:0007669"/>
    <property type="project" value="InterPro"/>
</dbReference>
<evidence type="ECO:0000256" key="5">
    <source>
        <dbReference type="ARBA" id="ARBA00022777"/>
    </source>
</evidence>
<keyword evidence="9" id="KW-1185">Reference proteome</keyword>
<dbReference type="EC" id="2.7.1.49" evidence="2"/>
<dbReference type="GO" id="GO:0009228">
    <property type="term" value="P:thiamine biosynthetic process"/>
    <property type="evidence" value="ECO:0007669"/>
    <property type="project" value="InterPro"/>
</dbReference>
<dbReference type="PANTHER" id="PTHR20858:SF17">
    <property type="entry name" value="HYDROXYMETHYLPYRIMIDINE_PHOSPHOMETHYLPYRIMIDINE KINASE THI20-RELATED"/>
    <property type="match status" value="1"/>
</dbReference>
<comment type="pathway">
    <text evidence="1">Cofactor biosynthesis; thiamine diphosphate biosynthesis.</text>
</comment>
<dbReference type="InterPro" id="IPR029056">
    <property type="entry name" value="Ribokinase-like"/>
</dbReference>
<evidence type="ECO:0000313" key="8">
    <source>
        <dbReference type="EMBL" id="SHI73146.1"/>
    </source>
</evidence>
<dbReference type="Proteomes" id="UP000184225">
    <property type="component" value="Unassembled WGS sequence"/>
</dbReference>
<evidence type="ECO:0000313" key="9">
    <source>
        <dbReference type="Proteomes" id="UP000184225"/>
    </source>
</evidence>
<keyword evidence="5 8" id="KW-0418">Kinase</keyword>
<gene>
    <name evidence="8" type="ORF">SAMN04488096_10421</name>
</gene>
<name>A0A1M6DIQ7_9FLAO</name>
<dbReference type="Gene3D" id="3.40.1190.20">
    <property type="match status" value="1"/>
</dbReference>
<dbReference type="EMBL" id="FQYY01000004">
    <property type="protein sequence ID" value="SHI73146.1"/>
    <property type="molecule type" value="Genomic_DNA"/>
</dbReference>
<sequence length="280" mass="30321">MNNKKYTYPSVLTIAGFDGSGGAGIQADMKTISALGCYATSALTALPVQNTTGVKSIFSIPEQVVGDQIETILEDIFPNAVKIGMIHTSKLVSTVVNVLKKYPSLPIVFDPVMVATSGDKLIEDKTIQSIIEQLFPLASVITPNLDEAEILADMKIENVEQMKIAGKKIMELGCQSVLLKGGHLKTEKLTSLYFLPNGTIESFEFQKFQTNNTHGSGCTLSSAIASYLAQEKDLLEAVSLAQNYIHQAIENGKDVAIGKGNGPVNHFFNPQKLIKNELDR</sequence>
<dbReference type="STRING" id="579105.SAMN04488096_10421"/>
<proteinExistence type="predicted"/>
<evidence type="ECO:0000256" key="2">
    <source>
        <dbReference type="ARBA" id="ARBA00012135"/>
    </source>
</evidence>
<dbReference type="AlphaFoldDB" id="A0A1M6DIQ7"/>
<dbReference type="FunFam" id="3.40.1190.20:FF:000003">
    <property type="entry name" value="Phosphomethylpyrimidine kinase ThiD"/>
    <property type="match status" value="1"/>
</dbReference>
<dbReference type="GO" id="GO:0008902">
    <property type="term" value="F:hydroxymethylpyrimidine kinase activity"/>
    <property type="evidence" value="ECO:0007669"/>
    <property type="project" value="UniProtKB-EC"/>
</dbReference>
<evidence type="ECO:0000256" key="1">
    <source>
        <dbReference type="ARBA" id="ARBA00004948"/>
    </source>
</evidence>